<protein>
    <submittedName>
        <fullName evidence="1">Uncharacterized protein</fullName>
    </submittedName>
</protein>
<evidence type="ECO:0000313" key="2">
    <source>
        <dbReference type="Proteomes" id="UP001497382"/>
    </source>
</evidence>
<sequence length="60" mass="6463">MMEECRNPTSESCVKSDLSAEAFLDIIVKYKANGLCETLGENPGEMVPEALDNLESSPVG</sequence>
<dbReference type="AlphaFoldDB" id="A0AAV2BE97"/>
<gene>
    <name evidence="1" type="ORF">LARSCL_LOCUS18766</name>
</gene>
<dbReference type="Proteomes" id="UP001497382">
    <property type="component" value="Unassembled WGS sequence"/>
</dbReference>
<name>A0AAV2BE97_9ARAC</name>
<keyword evidence="2" id="KW-1185">Reference proteome</keyword>
<proteinExistence type="predicted"/>
<reference evidence="1 2" key="1">
    <citation type="submission" date="2024-04" db="EMBL/GenBank/DDBJ databases">
        <authorList>
            <person name="Rising A."/>
            <person name="Reimegard J."/>
            <person name="Sonavane S."/>
            <person name="Akerstrom W."/>
            <person name="Nylinder S."/>
            <person name="Hedman E."/>
            <person name="Kallberg Y."/>
        </authorList>
    </citation>
    <scope>NUCLEOTIDE SEQUENCE [LARGE SCALE GENOMIC DNA]</scope>
</reference>
<accession>A0AAV2BE97</accession>
<comment type="caution">
    <text evidence="1">The sequence shown here is derived from an EMBL/GenBank/DDBJ whole genome shotgun (WGS) entry which is preliminary data.</text>
</comment>
<dbReference type="EMBL" id="CAXIEN010000349">
    <property type="protein sequence ID" value="CAL1294547.1"/>
    <property type="molecule type" value="Genomic_DNA"/>
</dbReference>
<evidence type="ECO:0000313" key="1">
    <source>
        <dbReference type="EMBL" id="CAL1294547.1"/>
    </source>
</evidence>
<organism evidence="1 2">
    <name type="scientific">Larinioides sclopetarius</name>
    <dbReference type="NCBI Taxonomy" id="280406"/>
    <lineage>
        <taxon>Eukaryota</taxon>
        <taxon>Metazoa</taxon>
        <taxon>Ecdysozoa</taxon>
        <taxon>Arthropoda</taxon>
        <taxon>Chelicerata</taxon>
        <taxon>Arachnida</taxon>
        <taxon>Araneae</taxon>
        <taxon>Araneomorphae</taxon>
        <taxon>Entelegynae</taxon>
        <taxon>Araneoidea</taxon>
        <taxon>Araneidae</taxon>
        <taxon>Larinioides</taxon>
    </lineage>
</organism>